<evidence type="ECO:0000256" key="1">
    <source>
        <dbReference type="ARBA" id="ARBA00007583"/>
    </source>
</evidence>
<accession>A0A2S7IZF9</accession>
<dbReference type="GO" id="GO:0016772">
    <property type="term" value="F:transferase activity, transferring phosphorus-containing groups"/>
    <property type="evidence" value="ECO:0007669"/>
    <property type="project" value="InterPro"/>
</dbReference>
<keyword evidence="2" id="KW-0808">Transferase</keyword>
<reference evidence="5 6" key="1">
    <citation type="submission" date="2018-02" db="EMBL/GenBank/DDBJ databases">
        <title>Draft genome sequence of Ochrobactrum oryzae found in Brazil.</title>
        <authorList>
            <person name="Cerdeira L."/>
            <person name="Andrade F."/>
            <person name="Zacariotto T."/>
            <person name="Barbosa B."/>
            <person name="Santos S."/>
            <person name="Cassetari V."/>
            <person name="Lincopan N."/>
        </authorList>
    </citation>
    <scope>NUCLEOTIDE SEQUENCE [LARGE SCALE GENOMIC DNA]</scope>
    <source>
        <strain evidence="5 6">OA447</strain>
    </source>
</reference>
<comment type="similarity">
    <text evidence="1">Belongs to the stealth family.</text>
</comment>
<dbReference type="InterPro" id="IPR047141">
    <property type="entry name" value="Stealth"/>
</dbReference>
<dbReference type="OrthoDB" id="9776077at2"/>
<dbReference type="AlphaFoldDB" id="A0A2S7IZF9"/>
<proteinExistence type="inferred from homology"/>
<evidence type="ECO:0000256" key="2">
    <source>
        <dbReference type="ARBA" id="ARBA00022679"/>
    </source>
</evidence>
<dbReference type="GO" id="GO:0000271">
    <property type="term" value="P:polysaccharide biosynthetic process"/>
    <property type="evidence" value="ECO:0007669"/>
    <property type="project" value="UniProtKB-KW"/>
</dbReference>
<evidence type="ECO:0000313" key="5">
    <source>
        <dbReference type="EMBL" id="PQA73393.1"/>
    </source>
</evidence>
<dbReference type="InterPro" id="IPR021520">
    <property type="entry name" value="Stealth_CR2"/>
</dbReference>
<keyword evidence="3" id="KW-0270">Exopolysaccharide synthesis</keyword>
<evidence type="ECO:0000259" key="4">
    <source>
        <dbReference type="Pfam" id="PF11380"/>
    </source>
</evidence>
<dbReference type="Pfam" id="PF11380">
    <property type="entry name" value="Stealth_CR2"/>
    <property type="match status" value="1"/>
</dbReference>
<gene>
    <name evidence="5" type="ORF">C3731_12355</name>
</gene>
<feature type="domain" description="Stealth protein CR2 conserved region 2" evidence="4">
    <location>
        <begin position="40"/>
        <end position="150"/>
    </location>
</feature>
<sequence>MEIDYVIAWVDGQDPAHMAARRQFAPDSARTHFEAITSERYLDNGEIYYNIASVIKFAPFIKRIFIITDHQKPRLLDAFKHEGKCDASFIQIVSHDDIFEGLPAVRPSFNARAIEGAMWRIPGLSEHFIYSNDDFFVNAPLTISDLYEDERPVLHGDWVRPENTHWKYKLRRLLGKISRYEYTFPKFRMAQWKGAVAAGMKDRFMSIHHHPHPLRRSTLATFFAEKPDVLNKQISFRYRDIEQFNTVALANHLEILRHNASVRPTRELAYLDFVQEKRWAEELAAIESGSAPFGCVQGFERFAPAFRGQVHQTLIAKFDDVLPNVIKDYLSGEEDGSQEAA</sequence>
<evidence type="ECO:0000313" key="6">
    <source>
        <dbReference type="Proteomes" id="UP000238493"/>
    </source>
</evidence>
<dbReference type="PANTHER" id="PTHR24045">
    <property type="match status" value="1"/>
</dbReference>
<evidence type="ECO:0000256" key="3">
    <source>
        <dbReference type="ARBA" id="ARBA00023169"/>
    </source>
</evidence>
<comment type="caution">
    <text evidence="5">The sequence shown here is derived from an EMBL/GenBank/DDBJ whole genome shotgun (WGS) entry which is preliminary data.</text>
</comment>
<organism evidence="5 6">
    <name type="scientific">Brucella oryzae</name>
    <dbReference type="NCBI Taxonomy" id="335286"/>
    <lineage>
        <taxon>Bacteria</taxon>
        <taxon>Pseudomonadati</taxon>
        <taxon>Pseudomonadota</taxon>
        <taxon>Alphaproteobacteria</taxon>
        <taxon>Hyphomicrobiales</taxon>
        <taxon>Brucellaceae</taxon>
        <taxon>Brucella/Ochrobactrum group</taxon>
        <taxon>Brucella</taxon>
    </lineage>
</organism>
<dbReference type="EMBL" id="PTRC01000019">
    <property type="protein sequence ID" value="PQA73393.1"/>
    <property type="molecule type" value="Genomic_DNA"/>
</dbReference>
<protein>
    <recommendedName>
        <fullName evidence="4">Stealth protein CR2 conserved region 2 domain-containing protein</fullName>
    </recommendedName>
</protein>
<keyword evidence="6" id="KW-1185">Reference proteome</keyword>
<name>A0A2S7IZF9_9HYPH</name>
<dbReference type="PANTHER" id="PTHR24045:SF0">
    <property type="entry name" value="N-ACETYLGLUCOSAMINE-1-PHOSPHOTRANSFERASE SUBUNITS ALPHA_BETA"/>
    <property type="match status" value="1"/>
</dbReference>
<dbReference type="Proteomes" id="UP000238493">
    <property type="component" value="Unassembled WGS sequence"/>
</dbReference>
<dbReference type="RefSeq" id="WP_104755960.1">
    <property type="nucleotide sequence ID" value="NZ_JBHEEO010000006.1"/>
</dbReference>